<organism evidence="2 3">
    <name type="scientific">Phialocephala subalpina</name>
    <dbReference type="NCBI Taxonomy" id="576137"/>
    <lineage>
        <taxon>Eukaryota</taxon>
        <taxon>Fungi</taxon>
        <taxon>Dikarya</taxon>
        <taxon>Ascomycota</taxon>
        <taxon>Pezizomycotina</taxon>
        <taxon>Leotiomycetes</taxon>
        <taxon>Helotiales</taxon>
        <taxon>Mollisiaceae</taxon>
        <taxon>Phialocephala</taxon>
        <taxon>Phialocephala fortinii species complex</taxon>
    </lineage>
</organism>
<reference evidence="2 3" key="1">
    <citation type="submission" date="2016-03" db="EMBL/GenBank/DDBJ databases">
        <authorList>
            <person name="Ploux O."/>
        </authorList>
    </citation>
    <scope>NUCLEOTIDE SEQUENCE [LARGE SCALE GENOMIC DNA]</scope>
    <source>
        <strain evidence="2 3">UAMH 11012</strain>
    </source>
</reference>
<dbReference type="Proteomes" id="UP000184330">
    <property type="component" value="Unassembled WGS sequence"/>
</dbReference>
<evidence type="ECO:0000259" key="1">
    <source>
        <dbReference type="Pfam" id="PF06985"/>
    </source>
</evidence>
<dbReference type="Pfam" id="PF06985">
    <property type="entry name" value="HET"/>
    <property type="match status" value="1"/>
</dbReference>
<dbReference type="InterPro" id="IPR010730">
    <property type="entry name" value="HET"/>
</dbReference>
<proteinExistence type="predicted"/>
<dbReference type="STRING" id="576137.A0A1L7XCS1"/>
<keyword evidence="3" id="KW-1185">Reference proteome</keyword>
<dbReference type="PANTHER" id="PTHR33112:SF12">
    <property type="entry name" value="HETEROKARYON INCOMPATIBILITY DOMAIN-CONTAINING PROTEIN"/>
    <property type="match status" value="1"/>
</dbReference>
<protein>
    <recommendedName>
        <fullName evidence="1">Heterokaryon incompatibility domain-containing protein</fullName>
    </recommendedName>
</protein>
<gene>
    <name evidence="2" type="ORF">PAC_12710</name>
</gene>
<dbReference type="EMBL" id="FJOG01000022">
    <property type="protein sequence ID" value="CZR62813.1"/>
    <property type="molecule type" value="Genomic_DNA"/>
</dbReference>
<evidence type="ECO:0000313" key="2">
    <source>
        <dbReference type="EMBL" id="CZR62813.1"/>
    </source>
</evidence>
<accession>A0A1L7XCS1</accession>
<evidence type="ECO:0000313" key="3">
    <source>
        <dbReference type="Proteomes" id="UP000184330"/>
    </source>
</evidence>
<dbReference type="PANTHER" id="PTHR33112">
    <property type="entry name" value="DOMAIN PROTEIN, PUTATIVE-RELATED"/>
    <property type="match status" value="1"/>
</dbReference>
<name>A0A1L7XCS1_9HELO</name>
<sequence length="658" mass="74389">MDENEGRGLTFLPKRVIEIANMDVEIDSSRGRPSRIPAELAIHPRISGAFKSSTQIEWDLDVILRRARSCRLCQLLLNLVLISFGTLEGLPRKVVADTYFKPRASTGDWLLPRREPSQLAIPACKLFLGDSPSTLYLPRLRHDLLLEASSEIPPKETDRFRARRVGPYVNPDLLLFWLNQCSSLHSKSCSAGTKLKHNLSSLRLVDVQQYCVVPAPEECQFVALSDAMMLCRALGAKYLWVDSLCLVQDEINHNPDQIADMGLVYSVAKVTIVAGSGTHSDAGLPGIGSPRAVQHESISIQGFKFRTAYNAHTEAARTSIWNTRGWTLQEQYLLTRLLIFGHENAFFKCRECVWLEDVVLDVPRWCPETRGSDGAHGNYDWTEGGWLRSAASLKDADSPESEFQRVWRSYVGRDISKENDMLSAFSGIMKLFEPHLGEFFWGHPTRTLFRYFDWQMRGYRSKRLPSFPSWSWAGWQHEESESAEKSEIYIMPTDHSPLRFYYLSKALTFEPFDNNEYTLFRNWGKEGSTLHDHSCISSAGLNLSTLPVSLRGRLLGFSTSTAKLFVSMSAVEGSKFALTTLSGEDLGLVELDPAWRTRQPHLLDFIISGRYNSSIYVCIMLIEWIEGVAYRIDVAGGLSIRLSVWSKCNPEGKFVVMA</sequence>
<feature type="domain" description="Heterokaryon incompatibility" evidence="1">
    <location>
        <begin position="224"/>
        <end position="330"/>
    </location>
</feature>
<dbReference type="AlphaFoldDB" id="A0A1L7XCS1"/>
<dbReference type="OrthoDB" id="2958217at2759"/>